<protein>
    <submittedName>
        <fullName evidence="1">Uncharacterized protein</fullName>
    </submittedName>
</protein>
<evidence type="ECO:0000313" key="1">
    <source>
        <dbReference type="EMBL" id="GAA4371580.1"/>
    </source>
</evidence>
<comment type="caution">
    <text evidence="1">The sequence shown here is derived from an EMBL/GenBank/DDBJ whole genome shotgun (WGS) entry which is preliminary data.</text>
</comment>
<organism evidence="1 2">
    <name type="scientific">Hymenobacter koreensis</name>
    <dbReference type="NCBI Taxonomy" id="1084523"/>
    <lineage>
        <taxon>Bacteria</taxon>
        <taxon>Pseudomonadati</taxon>
        <taxon>Bacteroidota</taxon>
        <taxon>Cytophagia</taxon>
        <taxon>Cytophagales</taxon>
        <taxon>Hymenobacteraceae</taxon>
        <taxon>Hymenobacter</taxon>
    </lineage>
</organism>
<gene>
    <name evidence="1" type="ORF">GCM10023186_00140</name>
</gene>
<proteinExistence type="predicted"/>
<reference evidence="2" key="1">
    <citation type="journal article" date="2019" name="Int. J. Syst. Evol. Microbiol.">
        <title>The Global Catalogue of Microorganisms (GCM) 10K type strain sequencing project: providing services to taxonomists for standard genome sequencing and annotation.</title>
        <authorList>
            <consortium name="The Broad Institute Genomics Platform"/>
            <consortium name="The Broad Institute Genome Sequencing Center for Infectious Disease"/>
            <person name="Wu L."/>
            <person name="Ma J."/>
        </authorList>
    </citation>
    <scope>NUCLEOTIDE SEQUENCE [LARGE SCALE GENOMIC DNA]</scope>
    <source>
        <strain evidence="2">JCM 17924</strain>
    </source>
</reference>
<keyword evidence="2" id="KW-1185">Reference proteome</keyword>
<name>A0ABP8IT13_9BACT</name>
<sequence>MKVPATANRIEVSKLSVQHYLSVLRQAGLWTTIKQKQLGNCALNTMVFDEVIDRLRQLKAARRFFVAAKPKTNRTVAR</sequence>
<evidence type="ECO:0000313" key="2">
    <source>
        <dbReference type="Proteomes" id="UP001500454"/>
    </source>
</evidence>
<accession>A0ABP8IT13</accession>
<dbReference type="EMBL" id="BAABHA010000001">
    <property type="protein sequence ID" value="GAA4371580.1"/>
    <property type="molecule type" value="Genomic_DNA"/>
</dbReference>
<dbReference type="Proteomes" id="UP001500454">
    <property type="component" value="Unassembled WGS sequence"/>
</dbReference>